<dbReference type="Proteomes" id="UP000242715">
    <property type="component" value="Unassembled WGS sequence"/>
</dbReference>
<feature type="region of interest" description="Disordered" evidence="2">
    <location>
        <begin position="54"/>
        <end position="80"/>
    </location>
</feature>
<evidence type="ECO:0000259" key="3">
    <source>
        <dbReference type="SMART" id="SM01189"/>
    </source>
</evidence>
<evidence type="ECO:0000313" key="4">
    <source>
        <dbReference type="EMBL" id="GAU19423.1"/>
    </source>
</evidence>
<gene>
    <name evidence="4" type="ORF">TSUD_76670</name>
</gene>
<dbReference type="OrthoDB" id="1424761at2759"/>
<dbReference type="EMBL" id="DF973198">
    <property type="protein sequence ID" value="GAU19423.1"/>
    <property type="molecule type" value="Genomic_DNA"/>
</dbReference>
<name>A0A2Z6MBA3_TRISU</name>
<dbReference type="PANTHER" id="PTHR46872:SF10">
    <property type="entry name" value="MYB-LIKE DOMAIN-CONTAINING PROTEIN"/>
    <property type="match status" value="1"/>
</dbReference>
<accession>A0A2Z6MBA3</accession>
<reference evidence="5" key="1">
    <citation type="journal article" date="2017" name="Front. Plant Sci.">
        <title>Climate Clever Clovers: New Paradigm to Reduce the Environmental Footprint of Ruminants by Breeding Low Methanogenic Forages Utilizing Haplotype Variation.</title>
        <authorList>
            <person name="Kaur P."/>
            <person name="Appels R."/>
            <person name="Bayer P.E."/>
            <person name="Keeble-Gagnere G."/>
            <person name="Wang J."/>
            <person name="Hirakawa H."/>
            <person name="Shirasawa K."/>
            <person name="Vercoe P."/>
            <person name="Stefanova K."/>
            <person name="Durmic Z."/>
            <person name="Nichols P."/>
            <person name="Revell C."/>
            <person name="Isobe S.N."/>
            <person name="Edwards D."/>
            <person name="Erskine W."/>
        </authorList>
    </citation>
    <scope>NUCLEOTIDE SEQUENCE [LARGE SCALE GENOMIC DNA]</scope>
    <source>
        <strain evidence="5">cv. Daliak</strain>
    </source>
</reference>
<dbReference type="PANTHER" id="PTHR46872">
    <property type="entry name" value="DNA BINDING PROTEIN"/>
    <property type="match status" value="1"/>
</dbReference>
<dbReference type="AlphaFoldDB" id="A0A2Z6MBA3"/>
<sequence length="292" mass="32749">MHPAMYEDPVDHQGTMKLRCSERRNIPVKSRCTGFNSNLCSANGNKWHGSVNMAAKPDATEKKKSAAKSKSTKKKTSVPSSNDFPVKHVCIGPRFQAEVPQWTGEISDSDSKWLGTQVWPVKDDSEPTTKIDLVGRGRRGKCSCDIQGSVDCVRFLIAENRMKLKLELGSAFYQLGFDKMGEEVSLQWTADEEKIFKDAMKSNIPSQKKSFWNNPSKYFIEKTRKDVVSYYFNAHIIQLRNYQNRVTPKNVDSDDGEINFGSCGDGLGGTVSSTHLWNSWSVQRTSNAGIMS</sequence>
<organism evidence="4 5">
    <name type="scientific">Trifolium subterraneum</name>
    <name type="common">Subterranean clover</name>
    <dbReference type="NCBI Taxonomy" id="3900"/>
    <lineage>
        <taxon>Eukaryota</taxon>
        <taxon>Viridiplantae</taxon>
        <taxon>Streptophyta</taxon>
        <taxon>Embryophyta</taxon>
        <taxon>Tracheophyta</taxon>
        <taxon>Spermatophyta</taxon>
        <taxon>Magnoliopsida</taxon>
        <taxon>eudicotyledons</taxon>
        <taxon>Gunneridae</taxon>
        <taxon>Pentapetalae</taxon>
        <taxon>rosids</taxon>
        <taxon>fabids</taxon>
        <taxon>Fabales</taxon>
        <taxon>Fabaceae</taxon>
        <taxon>Papilionoideae</taxon>
        <taxon>50 kb inversion clade</taxon>
        <taxon>NPAAA clade</taxon>
        <taxon>Hologalegina</taxon>
        <taxon>IRL clade</taxon>
        <taxon>Trifolieae</taxon>
        <taxon>Trifolium</taxon>
    </lineage>
</organism>
<evidence type="ECO:0000313" key="5">
    <source>
        <dbReference type="Proteomes" id="UP000242715"/>
    </source>
</evidence>
<evidence type="ECO:0000256" key="1">
    <source>
        <dbReference type="ARBA" id="ARBA00023242"/>
    </source>
</evidence>
<feature type="domain" description="ELM2" evidence="3">
    <location>
        <begin position="89"/>
        <end position="139"/>
    </location>
</feature>
<dbReference type="InterPro" id="IPR000949">
    <property type="entry name" value="ELM2_dom"/>
</dbReference>
<keyword evidence="5" id="KW-1185">Reference proteome</keyword>
<protein>
    <recommendedName>
        <fullName evidence="3">ELM2 domain-containing protein</fullName>
    </recommendedName>
</protein>
<proteinExistence type="predicted"/>
<keyword evidence="1" id="KW-0539">Nucleus</keyword>
<feature type="compositionally biased region" description="Basic residues" evidence="2">
    <location>
        <begin position="65"/>
        <end position="76"/>
    </location>
</feature>
<evidence type="ECO:0000256" key="2">
    <source>
        <dbReference type="SAM" id="MobiDB-lite"/>
    </source>
</evidence>
<dbReference type="SMART" id="SM01189">
    <property type="entry name" value="ELM2"/>
    <property type="match status" value="1"/>
</dbReference>